<organism evidence="3 4">
    <name type="scientific">Candidatus Muproteobacteria bacterium RBG_16_64_11</name>
    <dbReference type="NCBI Taxonomy" id="1817758"/>
    <lineage>
        <taxon>Bacteria</taxon>
        <taxon>Pseudomonadati</taxon>
        <taxon>Pseudomonadota</taxon>
        <taxon>Candidatus Muproteobacteria</taxon>
    </lineage>
</organism>
<dbReference type="AlphaFoldDB" id="A0A1F6TCK0"/>
<dbReference type="Pfam" id="PF13401">
    <property type="entry name" value="AAA_22"/>
    <property type="match status" value="1"/>
</dbReference>
<accession>A0A1F6TCK0</accession>
<protein>
    <submittedName>
        <fullName evidence="3">AAA family ATPase</fullName>
    </submittedName>
</protein>
<evidence type="ECO:0000313" key="4">
    <source>
        <dbReference type="Proteomes" id="UP000177925"/>
    </source>
</evidence>
<feature type="domain" description="ORC1/DEAH AAA+ ATPase" evidence="2">
    <location>
        <begin position="40"/>
        <end position="172"/>
    </location>
</feature>
<dbReference type="PANTHER" id="PTHR35894:SF7">
    <property type="entry name" value="GENERAL SECRETION PATHWAY PROTEIN A-RELATED"/>
    <property type="match status" value="1"/>
</dbReference>
<keyword evidence="1" id="KW-0472">Membrane</keyword>
<dbReference type="STRING" id="1817758.A2150_02125"/>
<keyword evidence="1" id="KW-0812">Transmembrane</keyword>
<feature type="transmembrane region" description="Helical" evidence="1">
    <location>
        <begin position="280"/>
        <end position="303"/>
    </location>
</feature>
<dbReference type="EMBL" id="MFSS01000076">
    <property type="protein sequence ID" value="OGI42867.1"/>
    <property type="molecule type" value="Genomic_DNA"/>
</dbReference>
<sequence length="304" mass="34446">MYEAHFGLKELPFTITPDTSFFFSRSTHQDALNTLLVAVRSGEGFIKVVGEVGTGKTLLCRKFLAALDHREFLTAYIPNPYLDPMGLLLAIADEFRIRYPQYVNQHQLLKLLNRFLLEAYAQKKRVVVCLDESQAMPLDTLESLRLLSNLETERRKLLQVVLFGQPELDVRLAQPSIRQLKQRIAFSCALLPLTLDETEYYVAYRLQVAGTRHPRLFSHESVRRLFKASRGIPRLVNVLAHKSLLAAFGEGTHKVTEKHVRLAVADTESIHVTSQLKERLLGYLTALLIGLLILAGALVWGGWL</sequence>
<dbReference type="InterPro" id="IPR049945">
    <property type="entry name" value="AAA_22"/>
</dbReference>
<comment type="caution">
    <text evidence="3">The sequence shown here is derived from an EMBL/GenBank/DDBJ whole genome shotgun (WGS) entry which is preliminary data.</text>
</comment>
<dbReference type="InterPro" id="IPR052026">
    <property type="entry name" value="ExeA_AAA_ATPase_DNA-bind"/>
</dbReference>
<gene>
    <name evidence="3" type="ORF">A2150_02125</name>
</gene>
<dbReference type="InterPro" id="IPR027417">
    <property type="entry name" value="P-loop_NTPase"/>
</dbReference>
<proteinExistence type="predicted"/>
<reference evidence="3 4" key="1">
    <citation type="journal article" date="2016" name="Nat. Commun.">
        <title>Thousands of microbial genomes shed light on interconnected biogeochemical processes in an aquifer system.</title>
        <authorList>
            <person name="Anantharaman K."/>
            <person name="Brown C.T."/>
            <person name="Hug L.A."/>
            <person name="Sharon I."/>
            <person name="Castelle C.J."/>
            <person name="Probst A.J."/>
            <person name="Thomas B.C."/>
            <person name="Singh A."/>
            <person name="Wilkins M.J."/>
            <person name="Karaoz U."/>
            <person name="Brodie E.L."/>
            <person name="Williams K.H."/>
            <person name="Hubbard S.S."/>
            <person name="Banfield J.F."/>
        </authorList>
    </citation>
    <scope>NUCLEOTIDE SEQUENCE [LARGE SCALE GENOMIC DNA]</scope>
</reference>
<keyword evidence="1" id="KW-1133">Transmembrane helix</keyword>
<evidence type="ECO:0000313" key="3">
    <source>
        <dbReference type="EMBL" id="OGI42867.1"/>
    </source>
</evidence>
<dbReference type="PANTHER" id="PTHR35894">
    <property type="entry name" value="GENERAL SECRETION PATHWAY PROTEIN A-RELATED"/>
    <property type="match status" value="1"/>
</dbReference>
<dbReference type="GO" id="GO:0016887">
    <property type="term" value="F:ATP hydrolysis activity"/>
    <property type="evidence" value="ECO:0007669"/>
    <property type="project" value="InterPro"/>
</dbReference>
<dbReference type="Proteomes" id="UP000177925">
    <property type="component" value="Unassembled WGS sequence"/>
</dbReference>
<dbReference type="Gene3D" id="3.40.50.300">
    <property type="entry name" value="P-loop containing nucleotide triphosphate hydrolases"/>
    <property type="match status" value="1"/>
</dbReference>
<evidence type="ECO:0000259" key="2">
    <source>
        <dbReference type="Pfam" id="PF13401"/>
    </source>
</evidence>
<dbReference type="SUPFAM" id="SSF52540">
    <property type="entry name" value="P-loop containing nucleoside triphosphate hydrolases"/>
    <property type="match status" value="1"/>
</dbReference>
<evidence type="ECO:0000256" key="1">
    <source>
        <dbReference type="SAM" id="Phobius"/>
    </source>
</evidence>
<name>A0A1F6TCK0_9PROT</name>